<evidence type="ECO:0000313" key="4">
    <source>
        <dbReference type="Proteomes" id="UP001213000"/>
    </source>
</evidence>
<proteinExistence type="predicted"/>
<evidence type="ECO:0000256" key="1">
    <source>
        <dbReference type="SAM" id="MobiDB-lite"/>
    </source>
</evidence>
<comment type="caution">
    <text evidence="3">The sequence shown here is derived from an EMBL/GenBank/DDBJ whole genome shotgun (WGS) entry which is preliminary data.</text>
</comment>
<feature type="transmembrane region" description="Helical" evidence="2">
    <location>
        <begin position="20"/>
        <end position="40"/>
    </location>
</feature>
<feature type="transmembrane region" description="Helical" evidence="2">
    <location>
        <begin position="503"/>
        <end position="524"/>
    </location>
</feature>
<reference evidence="3" key="1">
    <citation type="submission" date="2022-07" db="EMBL/GenBank/DDBJ databases">
        <title>Genome Sequence of Leucocoprinus birnbaumii.</title>
        <authorList>
            <person name="Buettner E."/>
        </authorList>
    </citation>
    <scope>NUCLEOTIDE SEQUENCE</scope>
    <source>
        <strain evidence="3">VT141</strain>
    </source>
</reference>
<feature type="region of interest" description="Disordered" evidence="1">
    <location>
        <begin position="305"/>
        <end position="343"/>
    </location>
</feature>
<name>A0AAD5YRW2_9AGAR</name>
<dbReference type="PANTHER" id="PTHR35043">
    <property type="entry name" value="TRANSCRIPTION FACTOR DOMAIN-CONTAINING PROTEIN"/>
    <property type="match status" value="1"/>
</dbReference>
<evidence type="ECO:0000313" key="3">
    <source>
        <dbReference type="EMBL" id="KAJ3570429.1"/>
    </source>
</evidence>
<feature type="transmembrane region" description="Helical" evidence="2">
    <location>
        <begin position="429"/>
        <end position="449"/>
    </location>
</feature>
<keyword evidence="2" id="KW-1133">Transmembrane helix</keyword>
<sequence length="547" mass="61397">MSLSVLQDGPDDFHGPTALLPPPASMLIVLFIAAAFNNAFSAPVASPVGALDQLHLTILGRDIPLPECINPAGYRTMQQIILSCLATIFACTWVSLHPNVPDPDNTGWENFSMRLRTVFWAIIGPEFVTIWAFRQRIGAAEHAEDYNKKFGLKPRARSKFKYLMDWFRGPDKGAAPDRSWGLTHGFLLEMHGLRRFRIGQPFTLTSSDLIRYTGGLSNPIYISEDEINDKSKGDFFTKLIVVIQTTWFIVQCIARWVQRLHVTELEIVTLAFAILNVITYILWWNKPQNMRVAIAIHDGRNDGGPTLAEEKGVTRRRDLSEQETSRLSSDDHSSGREALSVNHSDVSDKRPLLDNQLPVNHQWFPLHSFALLKDILLALPHSCWTFVRKISPLQAWVVMIGADIDFFGSSDVVPAFYSSTDDFDDDWRVAVALGLIGVLFGGVHLFPIWLSSFSTSVEKYLWIACTIVILVEPAALSHFHIFFSAASKLPDLLGKALGCFLLLIWYIGIPLYAPARLILLVLAFTNLRTVPPSTFVNVEWTSFVPHI</sequence>
<feature type="compositionally biased region" description="Basic and acidic residues" evidence="1">
    <location>
        <begin position="308"/>
        <end position="335"/>
    </location>
</feature>
<dbReference type="PANTHER" id="PTHR35043:SF7">
    <property type="entry name" value="TRANSCRIPTION FACTOR DOMAIN-CONTAINING PROTEIN"/>
    <property type="match status" value="1"/>
</dbReference>
<keyword evidence="4" id="KW-1185">Reference proteome</keyword>
<feature type="transmembrane region" description="Helical" evidence="2">
    <location>
        <begin position="80"/>
        <end position="97"/>
    </location>
</feature>
<dbReference type="AlphaFoldDB" id="A0AAD5YRW2"/>
<feature type="transmembrane region" description="Helical" evidence="2">
    <location>
        <begin position="395"/>
        <end position="417"/>
    </location>
</feature>
<dbReference type="EMBL" id="JANIEX010000238">
    <property type="protein sequence ID" value="KAJ3570429.1"/>
    <property type="molecule type" value="Genomic_DNA"/>
</dbReference>
<organism evidence="3 4">
    <name type="scientific">Leucocoprinus birnbaumii</name>
    <dbReference type="NCBI Taxonomy" id="56174"/>
    <lineage>
        <taxon>Eukaryota</taxon>
        <taxon>Fungi</taxon>
        <taxon>Dikarya</taxon>
        <taxon>Basidiomycota</taxon>
        <taxon>Agaricomycotina</taxon>
        <taxon>Agaricomycetes</taxon>
        <taxon>Agaricomycetidae</taxon>
        <taxon>Agaricales</taxon>
        <taxon>Agaricineae</taxon>
        <taxon>Agaricaceae</taxon>
        <taxon>Leucocoprinus</taxon>
    </lineage>
</organism>
<keyword evidence="2" id="KW-0812">Transmembrane</keyword>
<accession>A0AAD5YRW2</accession>
<protein>
    <submittedName>
        <fullName evidence="3">Uncharacterized protein</fullName>
    </submittedName>
</protein>
<dbReference type="Proteomes" id="UP001213000">
    <property type="component" value="Unassembled WGS sequence"/>
</dbReference>
<feature type="transmembrane region" description="Helical" evidence="2">
    <location>
        <begin position="461"/>
        <end position="483"/>
    </location>
</feature>
<gene>
    <name evidence="3" type="ORF">NP233_g4405</name>
</gene>
<feature type="transmembrane region" description="Helical" evidence="2">
    <location>
        <begin position="239"/>
        <end position="257"/>
    </location>
</feature>
<evidence type="ECO:0000256" key="2">
    <source>
        <dbReference type="SAM" id="Phobius"/>
    </source>
</evidence>
<keyword evidence="2" id="KW-0472">Membrane</keyword>
<feature type="transmembrane region" description="Helical" evidence="2">
    <location>
        <begin position="263"/>
        <end position="283"/>
    </location>
</feature>
<feature type="transmembrane region" description="Helical" evidence="2">
    <location>
        <begin position="117"/>
        <end position="133"/>
    </location>
</feature>